<dbReference type="OrthoDB" id="7809559at2"/>
<dbReference type="PRINTS" id="PR00368">
    <property type="entry name" value="FADPNR"/>
</dbReference>
<organism evidence="7 8">
    <name type="scientific">Methylocella silvestris (strain DSM 15510 / CIP 108128 / LMG 27833 / NCIMB 13906 / BL2)</name>
    <dbReference type="NCBI Taxonomy" id="395965"/>
    <lineage>
        <taxon>Bacteria</taxon>
        <taxon>Pseudomonadati</taxon>
        <taxon>Pseudomonadota</taxon>
        <taxon>Alphaproteobacteria</taxon>
        <taxon>Hyphomicrobiales</taxon>
        <taxon>Beijerinckiaceae</taxon>
        <taxon>Methylocella</taxon>
    </lineage>
</organism>
<name>B8ESU4_METSB</name>
<evidence type="ECO:0000256" key="4">
    <source>
        <dbReference type="ARBA" id="ARBA00023002"/>
    </source>
</evidence>
<dbReference type="Gene3D" id="3.50.50.60">
    <property type="entry name" value="FAD/NAD(P)-binding domain"/>
    <property type="match status" value="2"/>
</dbReference>
<dbReference type="InterPro" id="IPR050446">
    <property type="entry name" value="FAD-oxidoreductase/Apoptosis"/>
</dbReference>
<dbReference type="InterPro" id="IPR023753">
    <property type="entry name" value="FAD/NAD-binding_dom"/>
</dbReference>
<dbReference type="Pfam" id="PF07992">
    <property type="entry name" value="Pyr_redox_2"/>
    <property type="match status" value="1"/>
</dbReference>
<dbReference type="InterPro" id="IPR028202">
    <property type="entry name" value="Reductase_C"/>
</dbReference>
<dbReference type="Gene3D" id="3.30.390.30">
    <property type="match status" value="1"/>
</dbReference>
<keyword evidence="8" id="KW-1185">Reference proteome</keyword>
<dbReference type="STRING" id="395965.Msil_1470"/>
<dbReference type="eggNOG" id="COG0446">
    <property type="taxonomic scope" value="Bacteria"/>
</dbReference>
<dbReference type="SUPFAM" id="SSF55424">
    <property type="entry name" value="FAD/NAD-linked reductases, dimerisation (C-terminal) domain"/>
    <property type="match status" value="1"/>
</dbReference>
<dbReference type="RefSeq" id="WP_012590499.1">
    <property type="nucleotide sequence ID" value="NC_011666.1"/>
</dbReference>
<feature type="domain" description="Reductase C-terminal" evidence="6">
    <location>
        <begin position="315"/>
        <end position="396"/>
    </location>
</feature>
<dbReference type="GO" id="GO:0005737">
    <property type="term" value="C:cytoplasm"/>
    <property type="evidence" value="ECO:0007669"/>
    <property type="project" value="TreeGrafter"/>
</dbReference>
<sequence>MSGGVVIVGAGQAGARTALELRALGYEGRITLIGDEPYPPYERPNLSKEMISDVQTKVSWVSGEKDYADAEINIFLATRVERIDRAKQSIFLNDGTTCDYEYLVLATGGRPRQLPFVSSRICTLRTVDDALRIRDLAAKARKVIVVGAGVIGLEVASTLCAMGIETTVVEQGPGILGRGFPSNLAAYLADLHQVAGIRILTSVGIGAVRDADAELSVELGTGETLTCDFAVVGIGITPNVSLAEKAGLSIDNGIIVDSQLRTSDIKIYAVGDNAIKRDENGRLCRVETWQNANLTATAAAASITGRPRRVPDVPWFWTDQLGHNIQLAGKFDEFTTSYERYGVNEGSKVFLYLKRDILVGAATVDAGREMSLCRRLIQACKRIEPELLEPARLDMAALQAALKVSLV</sequence>
<dbReference type="Pfam" id="PF14759">
    <property type="entry name" value="Reductase_C"/>
    <property type="match status" value="1"/>
</dbReference>
<evidence type="ECO:0000256" key="3">
    <source>
        <dbReference type="ARBA" id="ARBA00022827"/>
    </source>
</evidence>
<proteinExistence type="predicted"/>
<gene>
    <name evidence="7" type="ordered locus">Msil_1470</name>
</gene>
<dbReference type="PRINTS" id="PR00411">
    <property type="entry name" value="PNDRDTASEI"/>
</dbReference>
<dbReference type="HOGENOM" id="CLU_003291_4_0_5"/>
<evidence type="ECO:0000256" key="2">
    <source>
        <dbReference type="ARBA" id="ARBA00022630"/>
    </source>
</evidence>
<evidence type="ECO:0000313" key="8">
    <source>
        <dbReference type="Proteomes" id="UP000002257"/>
    </source>
</evidence>
<dbReference type="PANTHER" id="PTHR43557">
    <property type="entry name" value="APOPTOSIS-INDUCING FACTOR 1"/>
    <property type="match status" value="1"/>
</dbReference>
<reference evidence="7 8" key="1">
    <citation type="journal article" date="2010" name="J. Bacteriol.">
        <title>Complete genome sequence of the aerobic facultative methanotroph Methylocella silvestris BL2.</title>
        <authorList>
            <person name="Chen Y."/>
            <person name="Crombie A."/>
            <person name="Rahman M.T."/>
            <person name="Dedysh S.N."/>
            <person name="Liesack W."/>
            <person name="Stott M.B."/>
            <person name="Alam M."/>
            <person name="Theisen A.R."/>
            <person name="Murrell J.C."/>
            <person name="Dunfield P.F."/>
        </authorList>
    </citation>
    <scope>NUCLEOTIDE SEQUENCE [LARGE SCALE GENOMIC DNA]</scope>
    <source>
        <strain evidence="8">DSM 15510 / CIP 108128 / LMG 27833 / NCIMB 13906 / BL2</strain>
    </source>
</reference>
<comment type="cofactor">
    <cofactor evidence="1">
        <name>FAD</name>
        <dbReference type="ChEBI" id="CHEBI:57692"/>
    </cofactor>
</comment>
<dbReference type="GO" id="GO:0016651">
    <property type="term" value="F:oxidoreductase activity, acting on NAD(P)H"/>
    <property type="evidence" value="ECO:0007669"/>
    <property type="project" value="TreeGrafter"/>
</dbReference>
<dbReference type="KEGG" id="msl:Msil_1470"/>
<feature type="domain" description="FAD/NAD(P)-binding" evidence="5">
    <location>
        <begin position="5"/>
        <end position="292"/>
    </location>
</feature>
<dbReference type="InterPro" id="IPR036188">
    <property type="entry name" value="FAD/NAD-bd_sf"/>
</dbReference>
<protein>
    <submittedName>
        <fullName evidence="7">FAD-dependent pyridine nucleotide-disulphide oxidoreductase</fullName>
    </submittedName>
</protein>
<evidence type="ECO:0000259" key="5">
    <source>
        <dbReference type="Pfam" id="PF07992"/>
    </source>
</evidence>
<dbReference type="Proteomes" id="UP000002257">
    <property type="component" value="Chromosome"/>
</dbReference>
<dbReference type="PANTHER" id="PTHR43557:SF2">
    <property type="entry name" value="RIESKE DOMAIN-CONTAINING PROTEIN-RELATED"/>
    <property type="match status" value="1"/>
</dbReference>
<accession>B8ESU4</accession>
<keyword evidence="4" id="KW-0560">Oxidoreductase</keyword>
<dbReference type="AlphaFoldDB" id="B8ESU4"/>
<evidence type="ECO:0000259" key="6">
    <source>
        <dbReference type="Pfam" id="PF14759"/>
    </source>
</evidence>
<dbReference type="SUPFAM" id="SSF51905">
    <property type="entry name" value="FAD/NAD(P)-binding domain"/>
    <property type="match status" value="2"/>
</dbReference>
<keyword evidence="2" id="KW-0285">Flavoprotein</keyword>
<dbReference type="InterPro" id="IPR016156">
    <property type="entry name" value="FAD/NAD-linked_Rdtase_dimer_sf"/>
</dbReference>
<evidence type="ECO:0000313" key="7">
    <source>
        <dbReference type="EMBL" id="ACK50429.1"/>
    </source>
</evidence>
<evidence type="ECO:0000256" key="1">
    <source>
        <dbReference type="ARBA" id="ARBA00001974"/>
    </source>
</evidence>
<keyword evidence="3" id="KW-0274">FAD</keyword>
<dbReference type="EMBL" id="CP001280">
    <property type="protein sequence ID" value="ACK50429.1"/>
    <property type="molecule type" value="Genomic_DNA"/>
</dbReference>